<dbReference type="Pfam" id="PF01556">
    <property type="entry name" value="DnaJ_C"/>
    <property type="match status" value="1"/>
</dbReference>
<dbReference type="InterPro" id="IPR002939">
    <property type="entry name" value="DnaJ_C"/>
</dbReference>
<dbReference type="PANTHER" id="PTHR24078">
    <property type="entry name" value="DNAJ HOMOLOG SUBFAMILY C MEMBER"/>
    <property type="match status" value="1"/>
</dbReference>
<protein>
    <recommendedName>
        <fullName evidence="9">DnaJ homolog subfamily B member 13</fullName>
    </recommendedName>
    <alternativeName>
        <fullName evidence="12">Testis and spermatogenesis cell-related protein 6</fullName>
    </alternativeName>
    <alternativeName>
        <fullName evidence="13">Testis spermatocyte apoptosis-related gene 6 protein</fullName>
    </alternativeName>
    <alternativeName>
        <fullName evidence="10">Testis spermatogenesis apoptosis-related gene 3 protein</fullName>
    </alternativeName>
    <alternativeName>
        <fullName evidence="11">Testis spermatogenesis apoptosis-related gene 6 protein</fullName>
    </alternativeName>
</protein>
<dbReference type="FunFam" id="1.10.287.110:FF:000033">
    <property type="entry name" value="dnaJ homolog subfamily B member 13"/>
    <property type="match status" value="1"/>
</dbReference>
<comment type="caution">
    <text evidence="15">The sequence shown here is derived from an EMBL/GenBank/DDBJ whole genome shotgun (WGS) entry which is preliminary data.</text>
</comment>
<dbReference type="SMART" id="SM00271">
    <property type="entry name" value="DnaJ"/>
    <property type="match status" value="1"/>
</dbReference>
<dbReference type="GO" id="GO:0007017">
    <property type="term" value="P:microtubule-based process"/>
    <property type="evidence" value="ECO:0007669"/>
    <property type="project" value="UniProtKB-ARBA"/>
</dbReference>
<evidence type="ECO:0000256" key="10">
    <source>
        <dbReference type="ARBA" id="ARBA00075378"/>
    </source>
</evidence>
<dbReference type="GO" id="GO:0006457">
    <property type="term" value="P:protein folding"/>
    <property type="evidence" value="ECO:0007669"/>
    <property type="project" value="InterPro"/>
</dbReference>
<proteinExistence type="predicted"/>
<dbReference type="Proteomes" id="UP001497525">
    <property type="component" value="Unassembled WGS sequence"/>
</dbReference>
<evidence type="ECO:0000256" key="13">
    <source>
        <dbReference type="ARBA" id="ARBA00081125"/>
    </source>
</evidence>
<evidence type="ECO:0000313" key="16">
    <source>
        <dbReference type="Proteomes" id="UP001497525"/>
    </source>
</evidence>
<dbReference type="EMBL" id="CAXLJL010000014">
    <property type="protein sequence ID" value="CAL5129708.1"/>
    <property type="molecule type" value="Genomic_DNA"/>
</dbReference>
<evidence type="ECO:0000313" key="15">
    <source>
        <dbReference type="EMBL" id="CAL5129708.1"/>
    </source>
</evidence>
<dbReference type="InterPro" id="IPR001623">
    <property type="entry name" value="DnaJ_domain"/>
</dbReference>
<dbReference type="CDD" id="cd06257">
    <property type="entry name" value="DnaJ"/>
    <property type="match status" value="1"/>
</dbReference>
<keyword evidence="4" id="KW-0969">Cilium</keyword>
<dbReference type="PRINTS" id="PR00625">
    <property type="entry name" value="JDOMAIN"/>
</dbReference>
<dbReference type="PANTHER" id="PTHR24078:SF553">
    <property type="entry name" value="DNAJ HOMOLOG SUBFAMILY B MEMBER 5"/>
    <property type="match status" value="1"/>
</dbReference>
<evidence type="ECO:0000259" key="14">
    <source>
        <dbReference type="PROSITE" id="PS50076"/>
    </source>
</evidence>
<name>A0AAV2T037_CALDB</name>
<evidence type="ECO:0000256" key="4">
    <source>
        <dbReference type="ARBA" id="ARBA00023069"/>
    </source>
</evidence>
<comment type="subunit">
    <text evidence="8">Homodimer. Component of the axonemal radial spoke complex 1 (RS1), at least composed of spoke head proteins RSPH1, RSPH3, RSPH9 and the cilia-specific component RSPH4A or sperm-specific component RSPH6A, spoke stalk proteins RSPH14, DNAJB13, DYDC1, ROPN1L and NME5, and the anchor protein IQUB. Interacts with SUN5. Interacts with IQUB.</text>
</comment>
<dbReference type="GO" id="GO:0005829">
    <property type="term" value="C:cytosol"/>
    <property type="evidence" value="ECO:0007669"/>
    <property type="project" value="TreeGrafter"/>
</dbReference>
<dbReference type="PROSITE" id="PS00636">
    <property type="entry name" value="DNAJ_1"/>
    <property type="match status" value="1"/>
</dbReference>
<evidence type="ECO:0000256" key="5">
    <source>
        <dbReference type="ARBA" id="ARBA00023186"/>
    </source>
</evidence>
<dbReference type="Pfam" id="PF00226">
    <property type="entry name" value="DnaJ"/>
    <property type="match status" value="1"/>
</dbReference>
<sequence length="346" mass="38470">MGKDYYKILGIQKGADDDEIKKAYRKMALKYHPDKNKSPNAEEKFKEVAEAYEVLSDPKKREIYDKFGEEGLKGGASTSESGGPGFSYTFHGDPRETFRTFFGTDDPFSYLLNMGHAGGRVFRTSGMGEQMDVDGDFFSGASPFSGFSMGGMSGMGGGRRRQQDPPIHHDLSVSLQDVLHGTKKTMRITRRRLNPDGRTTHDEEKILEIEVKKGWKAGTRITFPREGDEMPGGNIPADVVFTVKDRSHKYFKREGTDVRYIARISLKKALCGGTVTVPTIEEGKVNLALKDIVRPGTTKRISGQGLPYLKEPQRRGDIIVEFQIVFPDSLSTTAKNQLASLLPDTV</sequence>
<evidence type="ECO:0000256" key="2">
    <source>
        <dbReference type="ARBA" id="ARBA00022794"/>
    </source>
</evidence>
<dbReference type="Gene3D" id="2.60.260.20">
    <property type="entry name" value="Urease metallochaperone UreE, N-terminal domain"/>
    <property type="match status" value="2"/>
</dbReference>
<dbReference type="SUPFAM" id="SSF46565">
    <property type="entry name" value="Chaperone J-domain"/>
    <property type="match status" value="1"/>
</dbReference>
<dbReference type="GO" id="GO:0036126">
    <property type="term" value="C:sperm flagellum"/>
    <property type="evidence" value="ECO:0007669"/>
    <property type="project" value="UniProtKB-ARBA"/>
</dbReference>
<evidence type="ECO:0000256" key="3">
    <source>
        <dbReference type="ARBA" id="ARBA00022846"/>
    </source>
</evidence>
<dbReference type="PROSITE" id="PS50076">
    <property type="entry name" value="DNAJ_2"/>
    <property type="match status" value="1"/>
</dbReference>
<dbReference type="FunFam" id="2.60.260.20:FF:000006">
    <property type="entry name" value="DnaJ subfamily B member 13"/>
    <property type="match status" value="1"/>
</dbReference>
<dbReference type="InterPro" id="IPR018253">
    <property type="entry name" value="DnaJ_domain_CS"/>
</dbReference>
<dbReference type="CDD" id="cd10747">
    <property type="entry name" value="DnaJ_C"/>
    <property type="match status" value="1"/>
</dbReference>
<comment type="subcellular location">
    <subcellularLocation>
        <location evidence="1">Cell projection</location>
        <location evidence="1">Cilium</location>
        <location evidence="1">Flagellum</location>
    </subcellularLocation>
</comment>
<reference evidence="15" key="1">
    <citation type="submission" date="2024-06" db="EMBL/GenBank/DDBJ databases">
        <authorList>
            <person name="Liu X."/>
            <person name="Lenzi L."/>
            <person name="Haldenby T S."/>
            <person name="Uol C."/>
        </authorList>
    </citation>
    <scope>NUCLEOTIDE SEQUENCE</scope>
</reference>
<evidence type="ECO:0000256" key="12">
    <source>
        <dbReference type="ARBA" id="ARBA00080190"/>
    </source>
</evidence>
<gene>
    <name evidence="15" type="ORF">CDAUBV1_LOCUS782</name>
</gene>
<comment type="function">
    <text evidence="7">Functions as part of axonemal radial spoke complexes that play an important part in the motility of sperm and cilia.</text>
</comment>
<dbReference type="InterPro" id="IPR036869">
    <property type="entry name" value="J_dom_sf"/>
</dbReference>
<keyword evidence="3" id="KW-0282">Flagellum</keyword>
<feature type="domain" description="J" evidence="14">
    <location>
        <begin position="4"/>
        <end position="68"/>
    </location>
</feature>
<evidence type="ECO:0000256" key="9">
    <source>
        <dbReference type="ARBA" id="ARBA00071910"/>
    </source>
</evidence>
<evidence type="ECO:0000256" key="1">
    <source>
        <dbReference type="ARBA" id="ARBA00004230"/>
    </source>
</evidence>
<dbReference type="GO" id="GO:0051087">
    <property type="term" value="F:protein-folding chaperone binding"/>
    <property type="evidence" value="ECO:0007669"/>
    <property type="project" value="TreeGrafter"/>
</dbReference>
<dbReference type="InterPro" id="IPR051339">
    <property type="entry name" value="DnaJ_subfamily_B"/>
</dbReference>
<dbReference type="SUPFAM" id="SSF49493">
    <property type="entry name" value="HSP40/DnaJ peptide-binding domain"/>
    <property type="match status" value="2"/>
</dbReference>
<keyword evidence="6" id="KW-0966">Cell projection</keyword>
<dbReference type="AlphaFoldDB" id="A0AAV2T037"/>
<dbReference type="Gene3D" id="1.10.287.110">
    <property type="entry name" value="DnaJ domain"/>
    <property type="match status" value="1"/>
</dbReference>
<dbReference type="GO" id="GO:0030030">
    <property type="term" value="P:cell projection organization"/>
    <property type="evidence" value="ECO:0007669"/>
    <property type="project" value="UniProtKB-KW"/>
</dbReference>
<accession>A0AAV2T037</accession>
<evidence type="ECO:0000256" key="8">
    <source>
        <dbReference type="ARBA" id="ARBA00064985"/>
    </source>
</evidence>
<dbReference type="FunFam" id="2.60.260.20:FF:000002">
    <property type="entry name" value="Dnaj homolog subfamily b member"/>
    <property type="match status" value="1"/>
</dbReference>
<evidence type="ECO:0000256" key="11">
    <source>
        <dbReference type="ARBA" id="ARBA00078669"/>
    </source>
</evidence>
<dbReference type="GO" id="GO:0051082">
    <property type="term" value="F:unfolded protein binding"/>
    <property type="evidence" value="ECO:0007669"/>
    <property type="project" value="InterPro"/>
</dbReference>
<evidence type="ECO:0000256" key="6">
    <source>
        <dbReference type="ARBA" id="ARBA00023273"/>
    </source>
</evidence>
<organism evidence="15 16">
    <name type="scientific">Calicophoron daubneyi</name>
    <name type="common">Rumen fluke</name>
    <name type="synonym">Paramphistomum daubneyi</name>
    <dbReference type="NCBI Taxonomy" id="300641"/>
    <lineage>
        <taxon>Eukaryota</taxon>
        <taxon>Metazoa</taxon>
        <taxon>Spiralia</taxon>
        <taxon>Lophotrochozoa</taxon>
        <taxon>Platyhelminthes</taxon>
        <taxon>Trematoda</taxon>
        <taxon>Digenea</taxon>
        <taxon>Plagiorchiida</taxon>
        <taxon>Pronocephalata</taxon>
        <taxon>Paramphistomoidea</taxon>
        <taxon>Paramphistomidae</taxon>
        <taxon>Calicophoron</taxon>
    </lineage>
</organism>
<keyword evidence="5" id="KW-0143">Chaperone</keyword>
<dbReference type="InterPro" id="IPR008971">
    <property type="entry name" value="HSP40/DnaJ_pept-bd"/>
</dbReference>
<evidence type="ECO:0000256" key="7">
    <source>
        <dbReference type="ARBA" id="ARBA00056649"/>
    </source>
</evidence>
<keyword evidence="2" id="KW-0970">Cilium biogenesis/degradation</keyword>